<sequence length="128" mass="13450">SASLDDNAEACTAIGGGNITIHKPSNRSFARKDAVAAGAAPEGHVLAVYPTSVSDRATLRFSLESADVYTLGIYDIKGALVRSIATGSAEAGRRYEHHISAEGMSRGLYLARLITGGNVQTVKFVVDR</sequence>
<dbReference type="Proteomes" id="UP001597641">
    <property type="component" value="Unassembled WGS sequence"/>
</dbReference>
<comment type="caution">
    <text evidence="1">The sequence shown here is derived from an EMBL/GenBank/DDBJ whole genome shotgun (WGS) entry which is preliminary data.</text>
</comment>
<protein>
    <submittedName>
        <fullName evidence="1">T9SS type A sorting domain-containing protein</fullName>
    </submittedName>
</protein>
<gene>
    <name evidence="1" type="ORF">ACFS7Z_15690</name>
</gene>
<proteinExistence type="predicted"/>
<evidence type="ECO:0000313" key="2">
    <source>
        <dbReference type="Proteomes" id="UP001597641"/>
    </source>
</evidence>
<organism evidence="1 2">
    <name type="scientific">Pontibacter toksunensis</name>
    <dbReference type="NCBI Taxonomy" id="1332631"/>
    <lineage>
        <taxon>Bacteria</taxon>
        <taxon>Pseudomonadati</taxon>
        <taxon>Bacteroidota</taxon>
        <taxon>Cytophagia</taxon>
        <taxon>Cytophagales</taxon>
        <taxon>Hymenobacteraceae</taxon>
        <taxon>Pontibacter</taxon>
    </lineage>
</organism>
<reference evidence="2" key="1">
    <citation type="journal article" date="2019" name="Int. J. Syst. Evol. Microbiol.">
        <title>The Global Catalogue of Microorganisms (GCM) 10K type strain sequencing project: providing services to taxonomists for standard genome sequencing and annotation.</title>
        <authorList>
            <consortium name="The Broad Institute Genomics Platform"/>
            <consortium name="The Broad Institute Genome Sequencing Center for Infectious Disease"/>
            <person name="Wu L."/>
            <person name="Ma J."/>
        </authorList>
    </citation>
    <scope>NUCLEOTIDE SEQUENCE [LARGE SCALE GENOMIC DNA]</scope>
    <source>
        <strain evidence="2">KCTC 23984</strain>
    </source>
</reference>
<keyword evidence="2" id="KW-1185">Reference proteome</keyword>
<feature type="non-terminal residue" evidence="1">
    <location>
        <position position="1"/>
    </location>
</feature>
<dbReference type="EMBL" id="JBHUOX010000011">
    <property type="protein sequence ID" value="MFD3001816.1"/>
    <property type="molecule type" value="Genomic_DNA"/>
</dbReference>
<dbReference type="InterPro" id="IPR026444">
    <property type="entry name" value="Secre_tail"/>
</dbReference>
<name>A0ABW6BW87_9BACT</name>
<accession>A0ABW6BW87</accession>
<dbReference type="NCBIfam" id="TIGR04183">
    <property type="entry name" value="Por_Secre_tail"/>
    <property type="match status" value="1"/>
</dbReference>
<dbReference type="RefSeq" id="WP_377486388.1">
    <property type="nucleotide sequence ID" value="NZ_JBHUOX010000011.1"/>
</dbReference>
<evidence type="ECO:0000313" key="1">
    <source>
        <dbReference type="EMBL" id="MFD3001816.1"/>
    </source>
</evidence>